<evidence type="ECO:0000313" key="2">
    <source>
        <dbReference type="Proteomes" id="UP000663827"/>
    </source>
</evidence>
<dbReference type="AlphaFoldDB" id="A0A8H3DZD7"/>
<protein>
    <submittedName>
        <fullName evidence="1">Uncharacterized protein</fullName>
    </submittedName>
</protein>
<reference evidence="1" key="1">
    <citation type="submission" date="2021-01" db="EMBL/GenBank/DDBJ databases">
        <authorList>
            <person name="Kaushik A."/>
        </authorList>
    </citation>
    <scope>NUCLEOTIDE SEQUENCE</scope>
    <source>
        <strain evidence="1">AG5</strain>
    </source>
</reference>
<comment type="caution">
    <text evidence="1">The sequence shown here is derived from an EMBL/GenBank/DDBJ whole genome shotgun (WGS) entry which is preliminary data.</text>
</comment>
<sequence length="446" mass="50729">MSLNRAPGYSVDLTDALRIASRCARGLGGVTQIGADELAKWYNERPTKLVHAVQLRRERAGPYFHQFFAFKLEDGDMFRIDRRLRPDESAPQNSLSDEGIPAYDTIEPVVAWDDPLFVASDCLISIEFKVEVHLALILKVCQQIQAHQLSKVYTLQRYNCYFFAQTLILCLACGVSNWTGMGTWLSMRYNYYFPSSRQGLPVLTPNSNAGIFGTKNPANKNSYYPKRHKGDAPPIKQFRFKGIVYSLLITAESEPQSRPPLSEPILSLADRLIRSIPREILEISDEQDMRNRLATNLWDLVDRWWRADRTRLIFKCCRQVTKRSIWDVDKGSYDAPVRVPMISLICRLPTPGLVVARGYPPRLVRLDPSKSGPNGPRLPFGMRATRGECDVHLSICQFDPLVLCGKAGATLVPRAKEIHYDLVRTCLDSFEQNMNIEINQGKLQNY</sequence>
<gene>
    <name evidence="1" type="ORF">RDB_LOCUS26505</name>
</gene>
<dbReference type="Proteomes" id="UP000663827">
    <property type="component" value="Unassembled WGS sequence"/>
</dbReference>
<organism evidence="1 2">
    <name type="scientific">Rhizoctonia solani</name>
    <dbReference type="NCBI Taxonomy" id="456999"/>
    <lineage>
        <taxon>Eukaryota</taxon>
        <taxon>Fungi</taxon>
        <taxon>Dikarya</taxon>
        <taxon>Basidiomycota</taxon>
        <taxon>Agaricomycotina</taxon>
        <taxon>Agaricomycetes</taxon>
        <taxon>Cantharellales</taxon>
        <taxon>Ceratobasidiaceae</taxon>
        <taxon>Rhizoctonia</taxon>
    </lineage>
</organism>
<accession>A0A8H3DZD7</accession>
<name>A0A8H3DZD7_9AGAM</name>
<evidence type="ECO:0000313" key="1">
    <source>
        <dbReference type="EMBL" id="CAE7084550.1"/>
    </source>
</evidence>
<dbReference type="EMBL" id="CAJNJQ010000536">
    <property type="protein sequence ID" value="CAE7084550.1"/>
    <property type="molecule type" value="Genomic_DNA"/>
</dbReference>
<proteinExistence type="predicted"/>